<keyword evidence="3" id="KW-0378">Hydrolase</keyword>
<dbReference type="SMART" id="SM00487">
    <property type="entry name" value="DEXDc"/>
    <property type="match status" value="1"/>
</dbReference>
<dbReference type="EMBL" id="FOKI01000012">
    <property type="protein sequence ID" value="SFB11322.1"/>
    <property type="molecule type" value="Genomic_DNA"/>
</dbReference>
<keyword evidence="4" id="KW-1185">Reference proteome</keyword>
<dbReference type="RefSeq" id="WP_090040923.1">
    <property type="nucleotide sequence ID" value="NZ_FOKI01000012.1"/>
</dbReference>
<dbReference type="AlphaFoldDB" id="A0A1I0YDT8"/>
<dbReference type="Proteomes" id="UP000198619">
    <property type="component" value="Unassembled WGS sequence"/>
</dbReference>
<protein>
    <submittedName>
        <fullName evidence="3">Helicase conserved C-terminal domain-containing protein</fullName>
    </submittedName>
</protein>
<dbReference type="InterPro" id="IPR027417">
    <property type="entry name" value="P-loop_NTPase"/>
</dbReference>
<dbReference type="InterPro" id="IPR006935">
    <property type="entry name" value="Helicase/UvrB_N"/>
</dbReference>
<dbReference type="SUPFAM" id="SSF56024">
    <property type="entry name" value="Phospholipase D/nuclease"/>
    <property type="match status" value="1"/>
</dbReference>
<dbReference type="InterPro" id="IPR014001">
    <property type="entry name" value="Helicase_ATP-bd"/>
</dbReference>
<dbReference type="GO" id="GO:0005829">
    <property type="term" value="C:cytosol"/>
    <property type="evidence" value="ECO:0007669"/>
    <property type="project" value="TreeGrafter"/>
</dbReference>
<dbReference type="InterPro" id="IPR025202">
    <property type="entry name" value="PLD-like_dom"/>
</dbReference>
<dbReference type="SUPFAM" id="SSF52540">
    <property type="entry name" value="P-loop containing nucleoside triphosphate hydrolases"/>
    <property type="match status" value="1"/>
</dbReference>
<dbReference type="SMART" id="SM00490">
    <property type="entry name" value="HELICc"/>
    <property type="match status" value="1"/>
</dbReference>
<dbReference type="Pfam" id="PF00271">
    <property type="entry name" value="Helicase_C"/>
    <property type="match status" value="1"/>
</dbReference>
<gene>
    <name evidence="3" type="ORF">SAMN04488528_1012109</name>
</gene>
<dbReference type="GO" id="GO:0003677">
    <property type="term" value="F:DNA binding"/>
    <property type="evidence" value="ECO:0007669"/>
    <property type="project" value="InterPro"/>
</dbReference>
<dbReference type="Gene3D" id="3.30.870.10">
    <property type="entry name" value="Endonuclease Chain A"/>
    <property type="match status" value="1"/>
</dbReference>
<feature type="domain" description="Helicase ATP-binding" evidence="1">
    <location>
        <begin position="231"/>
        <end position="382"/>
    </location>
</feature>
<organism evidence="3 4">
    <name type="scientific">Clostridium frigidicarnis</name>
    <dbReference type="NCBI Taxonomy" id="84698"/>
    <lineage>
        <taxon>Bacteria</taxon>
        <taxon>Bacillati</taxon>
        <taxon>Bacillota</taxon>
        <taxon>Clostridia</taxon>
        <taxon>Eubacteriales</taxon>
        <taxon>Clostridiaceae</taxon>
        <taxon>Clostridium</taxon>
    </lineage>
</organism>
<proteinExistence type="predicted"/>
<keyword evidence="3" id="KW-0547">Nucleotide-binding</keyword>
<evidence type="ECO:0000313" key="3">
    <source>
        <dbReference type="EMBL" id="SFB11322.1"/>
    </source>
</evidence>
<feature type="domain" description="Helicase C-terminal" evidence="2">
    <location>
        <begin position="437"/>
        <end position="586"/>
    </location>
</feature>
<dbReference type="PROSITE" id="PS51192">
    <property type="entry name" value="HELICASE_ATP_BIND_1"/>
    <property type="match status" value="1"/>
</dbReference>
<dbReference type="Gene3D" id="3.40.50.300">
    <property type="entry name" value="P-loop containing nucleotide triphosphate hydrolases"/>
    <property type="match status" value="2"/>
</dbReference>
<keyword evidence="3" id="KW-0347">Helicase</keyword>
<evidence type="ECO:0000313" key="4">
    <source>
        <dbReference type="Proteomes" id="UP000198619"/>
    </source>
</evidence>
<accession>A0A1I0YDT8</accession>
<sequence length="829" mass="97187">MTITTEVQEGFIKEKSIDYGSLTNAITGNEKDYLYNRLKQGFKNAVSIDIIVSFLMESGVKLIANDLKEAIERGVKVRILSGNYLNITQPSALYYLKDKLQDKVDLRFYNNPRKSFHPKAYIFHYENSGDIFVGSSNISRGALTNSIEWNYRLRKENNEEDFNVFYNTFEDLFNNHSFEVTDEILREYAKSWVRPKLYKDIEKDQQEEEIKVIEFWEPKGAQIEALHALNKTREEGFDKALVVAATGIGKTYLSAFDSKDFNKILFVAHREEIIKQAEKSFNNVRPNSKSGLFYGNSKDYENKDLLFALVQTLGKEEYLNEEYFKRDYFDYIVVDEFHHAVSGNYKKILNYFKPKFLLGLTATPERLDNKDVFSLCDYNTVYEIRLKEAINRGDLVPFKYYGIYDESVNYDEIDFKNGKYDNKKLEEALMINRRGNLVLRHYLKYNSKIAMGFCSSKNHAEYMAKYFNDNKVKALAVYSGEMGENSANREEALNLLKTGQVQVLFSVDMFNEGLDVPSIDLVMFLRPTESPTIFLQQLGRGLRKYKGKEYLNVLDFIGNYKKANLIPFLLSGKSYDKTLIKKGNVSSYEYPEDCHVDFDLNIIDIFKEQAEIEMTVRDKLKEEFLRVEEEIGHVPSRVELFDLMDNDIYDNIKSKSNINPFIDYMNFLNDMDRVNEEETALMNTRAYDFINMIETTSMSKTYKMPVLLAMYNEGYFKTSIDDDDLYHSFRDFYNYKSNGVDMRKDKSTKDFEIWDKKNYVSLAKKNPIKFLLKSSSTFFYENEEGNFTLSNDIHKYVNNKTFLKHVKDAIDFRVKQYYRTRFEKGKGDF</sequence>
<dbReference type="Pfam" id="PF04851">
    <property type="entry name" value="ResIII"/>
    <property type="match status" value="1"/>
</dbReference>
<dbReference type="OrthoDB" id="9802848at2"/>
<dbReference type="GO" id="GO:0005524">
    <property type="term" value="F:ATP binding"/>
    <property type="evidence" value="ECO:0007669"/>
    <property type="project" value="InterPro"/>
</dbReference>
<dbReference type="PANTHER" id="PTHR47396">
    <property type="entry name" value="TYPE I RESTRICTION ENZYME ECOKI R PROTEIN"/>
    <property type="match status" value="1"/>
</dbReference>
<dbReference type="CDD" id="cd09205">
    <property type="entry name" value="PLDc_N_DEXD_b3"/>
    <property type="match status" value="1"/>
</dbReference>
<keyword evidence="3" id="KW-0067">ATP-binding</keyword>
<dbReference type="PANTHER" id="PTHR47396:SF1">
    <property type="entry name" value="ATP-DEPENDENT HELICASE IRC3-RELATED"/>
    <property type="match status" value="1"/>
</dbReference>
<dbReference type="GO" id="GO:0004386">
    <property type="term" value="F:helicase activity"/>
    <property type="evidence" value="ECO:0007669"/>
    <property type="project" value="UniProtKB-KW"/>
</dbReference>
<dbReference type="CDD" id="cd18032">
    <property type="entry name" value="DEXHc_RE_I_III_res"/>
    <property type="match status" value="1"/>
</dbReference>
<dbReference type="Pfam" id="PF13091">
    <property type="entry name" value="PLDc_2"/>
    <property type="match status" value="1"/>
</dbReference>
<dbReference type="CDD" id="cd18799">
    <property type="entry name" value="SF2_C_EcoAI-like"/>
    <property type="match status" value="1"/>
</dbReference>
<dbReference type="STRING" id="84698.SAMN04488528_1012109"/>
<dbReference type="InterPro" id="IPR001650">
    <property type="entry name" value="Helicase_C-like"/>
</dbReference>
<evidence type="ECO:0000259" key="1">
    <source>
        <dbReference type="PROSITE" id="PS51192"/>
    </source>
</evidence>
<evidence type="ECO:0000259" key="2">
    <source>
        <dbReference type="PROSITE" id="PS51194"/>
    </source>
</evidence>
<dbReference type="PROSITE" id="PS51194">
    <property type="entry name" value="HELICASE_CTER"/>
    <property type="match status" value="1"/>
</dbReference>
<dbReference type="GO" id="GO:0016787">
    <property type="term" value="F:hydrolase activity"/>
    <property type="evidence" value="ECO:0007669"/>
    <property type="project" value="InterPro"/>
</dbReference>
<dbReference type="InterPro" id="IPR050742">
    <property type="entry name" value="Helicase_Restrict-Modif_Enz"/>
</dbReference>
<reference evidence="3 4" key="1">
    <citation type="submission" date="2016-10" db="EMBL/GenBank/DDBJ databases">
        <authorList>
            <person name="de Groot N.N."/>
        </authorList>
    </citation>
    <scope>NUCLEOTIDE SEQUENCE [LARGE SCALE GENOMIC DNA]</scope>
    <source>
        <strain evidence="3 4">DSM 12271</strain>
    </source>
</reference>
<name>A0A1I0YDT8_9CLOT</name>